<reference evidence="1 2" key="2">
    <citation type="submission" date="2018-11" db="EMBL/GenBank/DDBJ databases">
        <authorList>
            <consortium name="Pathogen Informatics"/>
        </authorList>
    </citation>
    <scope>NUCLEOTIDE SEQUENCE [LARGE SCALE GENOMIC DNA]</scope>
    <source>
        <strain evidence="1 2">Egypt</strain>
    </source>
</reference>
<name>A0A183B340_9TREM</name>
<evidence type="ECO:0000313" key="2">
    <source>
        <dbReference type="Proteomes" id="UP000272942"/>
    </source>
</evidence>
<keyword evidence="2" id="KW-1185">Reference proteome</keyword>
<organism evidence="3">
    <name type="scientific">Echinostoma caproni</name>
    <dbReference type="NCBI Taxonomy" id="27848"/>
    <lineage>
        <taxon>Eukaryota</taxon>
        <taxon>Metazoa</taxon>
        <taxon>Spiralia</taxon>
        <taxon>Lophotrochozoa</taxon>
        <taxon>Platyhelminthes</taxon>
        <taxon>Trematoda</taxon>
        <taxon>Digenea</taxon>
        <taxon>Plagiorchiida</taxon>
        <taxon>Echinostomata</taxon>
        <taxon>Echinostomatoidea</taxon>
        <taxon>Echinostomatidae</taxon>
        <taxon>Echinostoma</taxon>
    </lineage>
</organism>
<reference evidence="3" key="1">
    <citation type="submission" date="2016-06" db="UniProtKB">
        <authorList>
            <consortium name="WormBaseParasite"/>
        </authorList>
    </citation>
    <scope>IDENTIFICATION</scope>
</reference>
<dbReference type="Proteomes" id="UP000272942">
    <property type="component" value="Unassembled WGS sequence"/>
</dbReference>
<evidence type="ECO:0000313" key="1">
    <source>
        <dbReference type="EMBL" id="VDP90897.1"/>
    </source>
</evidence>
<dbReference type="SUPFAM" id="SSF56672">
    <property type="entry name" value="DNA/RNA polymerases"/>
    <property type="match status" value="1"/>
</dbReference>
<dbReference type="OrthoDB" id="10059837at2759"/>
<dbReference type="InterPro" id="IPR043502">
    <property type="entry name" value="DNA/RNA_pol_sf"/>
</dbReference>
<protein>
    <submittedName>
        <fullName evidence="3">Integrase catalytic domain-containing protein</fullName>
    </submittedName>
</protein>
<dbReference type="PANTHER" id="PTHR47331">
    <property type="entry name" value="PHD-TYPE DOMAIN-CONTAINING PROTEIN"/>
    <property type="match status" value="1"/>
</dbReference>
<proteinExistence type="predicted"/>
<dbReference type="WBParaSite" id="ECPE_0001366501-mRNA-1">
    <property type="protein sequence ID" value="ECPE_0001366501-mRNA-1"/>
    <property type="gene ID" value="ECPE_0001366501"/>
</dbReference>
<gene>
    <name evidence="1" type="ORF">ECPE_LOCUS13625</name>
</gene>
<dbReference type="EMBL" id="UZAN01055553">
    <property type="protein sequence ID" value="VDP90897.1"/>
    <property type="molecule type" value="Genomic_DNA"/>
</dbReference>
<accession>A0A183B340</accession>
<sequence>MKLMIDKEHASPVSAYQLHEEYQPKWYLPHHAVINSKKPNKIRIVLDCSAKHMGRSLNSMVLQGPDTTTNLVSILLRFRKERIALMADIEEMFMQVKVPEEDRGALRFLWWTGGDVNGQITQFQMLSHPFGATSSLFCSNFALRKTASTFVVFYDRLVATHQGGGLADRVRLISPGSKIAPFGYYSLCGESEEILHSQASRFPDGTRYC</sequence>
<dbReference type="AlphaFoldDB" id="A0A183B340"/>
<evidence type="ECO:0000313" key="3">
    <source>
        <dbReference type="WBParaSite" id="ECPE_0001366501-mRNA-1"/>
    </source>
</evidence>